<evidence type="ECO:0000256" key="7">
    <source>
        <dbReference type="HAMAP-Rule" id="MF_00173"/>
    </source>
</evidence>
<reference evidence="10 11" key="1">
    <citation type="submission" date="2023-07" db="EMBL/GenBank/DDBJ databases">
        <title>Genomic Encyclopedia of Type Strains, Phase IV (KMG-IV): sequencing the most valuable type-strain genomes for metagenomic binning, comparative biology and taxonomic classification.</title>
        <authorList>
            <person name="Goeker M."/>
        </authorList>
    </citation>
    <scope>NUCLEOTIDE SEQUENCE [LARGE SCALE GENOMIC DNA]</scope>
    <source>
        <strain evidence="10 11">DSM 27594</strain>
    </source>
</reference>
<keyword evidence="5 7" id="KW-0238">DNA-binding</keyword>
<dbReference type="InterPro" id="IPR020900">
    <property type="entry name" value="Arg_repress_DNA-bd"/>
</dbReference>
<dbReference type="EMBL" id="JAUSTW010000003">
    <property type="protein sequence ID" value="MDQ0198953.1"/>
    <property type="molecule type" value="Genomic_DNA"/>
</dbReference>
<dbReference type="Proteomes" id="UP001224122">
    <property type="component" value="Unassembled WGS sequence"/>
</dbReference>
<evidence type="ECO:0000256" key="6">
    <source>
        <dbReference type="ARBA" id="ARBA00023163"/>
    </source>
</evidence>
<dbReference type="HAMAP" id="MF_00173">
    <property type="entry name" value="Arg_repressor"/>
    <property type="match status" value="1"/>
</dbReference>
<dbReference type="InterPro" id="IPR020899">
    <property type="entry name" value="Arg_repress_C"/>
</dbReference>
<accession>A0ABT9XTS9</accession>
<dbReference type="SUPFAM" id="SSF55252">
    <property type="entry name" value="C-terminal domain of arginine repressor"/>
    <property type="match status" value="1"/>
</dbReference>
<keyword evidence="7" id="KW-0678">Repressor</keyword>
<comment type="similarity">
    <text evidence="2 7">Belongs to the ArgR family.</text>
</comment>
<evidence type="ECO:0000256" key="3">
    <source>
        <dbReference type="ARBA" id="ARBA00022490"/>
    </source>
</evidence>
<evidence type="ECO:0000259" key="9">
    <source>
        <dbReference type="Pfam" id="PF02863"/>
    </source>
</evidence>
<evidence type="ECO:0000256" key="1">
    <source>
        <dbReference type="ARBA" id="ARBA00004496"/>
    </source>
</evidence>
<dbReference type="Pfam" id="PF02863">
    <property type="entry name" value="Arg_repressor_C"/>
    <property type="match status" value="1"/>
</dbReference>
<dbReference type="PRINTS" id="PR01467">
    <property type="entry name" value="ARGREPRESSOR"/>
</dbReference>
<sequence length="150" mass="16919">MSKEIRLQVITKLISENEIKTQEELSQMLSNNGLHVTQATISRDIRALKLIKVPSKDGCLKYSFEMENSFIILEKLEHKVKDALVSLEVINYFVMMKTLPGHAHSFGALLDSLELEGKAGTICGNDTCLIICRSHQAALSIKQQIENYQR</sequence>
<evidence type="ECO:0000256" key="2">
    <source>
        <dbReference type="ARBA" id="ARBA00008316"/>
    </source>
</evidence>
<proteinExistence type="inferred from homology"/>
<dbReference type="Pfam" id="PF01316">
    <property type="entry name" value="Arg_repressor"/>
    <property type="match status" value="1"/>
</dbReference>
<keyword evidence="11" id="KW-1185">Reference proteome</keyword>
<feature type="domain" description="Arginine repressor C-terminal" evidence="9">
    <location>
        <begin position="81"/>
        <end position="146"/>
    </location>
</feature>
<gene>
    <name evidence="7" type="primary">argR</name>
    <name evidence="10" type="ORF">J2S10_002111</name>
</gene>
<comment type="subcellular location">
    <subcellularLocation>
        <location evidence="1 7">Cytoplasm</location>
    </subcellularLocation>
</comment>
<dbReference type="SUPFAM" id="SSF46785">
    <property type="entry name" value="Winged helix' DNA-binding domain"/>
    <property type="match status" value="1"/>
</dbReference>
<organism evidence="10 11">
    <name type="scientific">Neobacillus ginsengisoli</name>
    <dbReference type="NCBI Taxonomy" id="904295"/>
    <lineage>
        <taxon>Bacteria</taxon>
        <taxon>Bacillati</taxon>
        <taxon>Bacillota</taxon>
        <taxon>Bacilli</taxon>
        <taxon>Bacillales</taxon>
        <taxon>Bacillaceae</taxon>
        <taxon>Neobacillus</taxon>
    </lineage>
</organism>
<dbReference type="InterPro" id="IPR036390">
    <property type="entry name" value="WH_DNA-bd_sf"/>
</dbReference>
<dbReference type="PANTHER" id="PTHR34471:SF1">
    <property type="entry name" value="ARGININE REPRESSOR"/>
    <property type="match status" value="1"/>
</dbReference>
<evidence type="ECO:0000256" key="4">
    <source>
        <dbReference type="ARBA" id="ARBA00023015"/>
    </source>
</evidence>
<comment type="caution">
    <text evidence="10">The sequence shown here is derived from an EMBL/GenBank/DDBJ whole genome shotgun (WGS) entry which is preliminary data.</text>
</comment>
<dbReference type="InterPro" id="IPR036388">
    <property type="entry name" value="WH-like_DNA-bd_sf"/>
</dbReference>
<keyword evidence="3 7" id="KW-0963">Cytoplasm</keyword>
<evidence type="ECO:0000259" key="8">
    <source>
        <dbReference type="Pfam" id="PF01316"/>
    </source>
</evidence>
<dbReference type="Gene3D" id="1.10.10.10">
    <property type="entry name" value="Winged helix-like DNA-binding domain superfamily/Winged helix DNA-binding domain"/>
    <property type="match status" value="1"/>
</dbReference>
<keyword evidence="7" id="KW-0055">Arginine biosynthesis</keyword>
<dbReference type="PANTHER" id="PTHR34471">
    <property type="entry name" value="ARGININE REPRESSOR"/>
    <property type="match status" value="1"/>
</dbReference>
<evidence type="ECO:0000313" key="10">
    <source>
        <dbReference type="EMBL" id="MDQ0198953.1"/>
    </source>
</evidence>
<protein>
    <recommendedName>
        <fullName evidence="7">Arginine repressor</fullName>
    </recommendedName>
</protein>
<dbReference type="Gene3D" id="3.30.1360.40">
    <property type="match status" value="1"/>
</dbReference>
<keyword evidence="4 7" id="KW-0805">Transcription regulation</keyword>
<comment type="function">
    <text evidence="7">Regulates arginine biosynthesis genes.</text>
</comment>
<name>A0ABT9XTS9_9BACI</name>
<evidence type="ECO:0000313" key="11">
    <source>
        <dbReference type="Proteomes" id="UP001224122"/>
    </source>
</evidence>
<keyword evidence="7" id="KW-0028">Amino-acid biosynthesis</keyword>
<comment type="pathway">
    <text evidence="7">Amino-acid biosynthesis; L-arginine biosynthesis [regulation].</text>
</comment>
<dbReference type="InterPro" id="IPR001669">
    <property type="entry name" value="Arg_repress"/>
</dbReference>
<keyword evidence="6 7" id="KW-0804">Transcription</keyword>
<feature type="domain" description="Arginine repressor DNA-binding" evidence="8">
    <location>
        <begin position="1"/>
        <end position="69"/>
    </location>
</feature>
<evidence type="ECO:0000256" key="5">
    <source>
        <dbReference type="ARBA" id="ARBA00023125"/>
    </source>
</evidence>
<dbReference type="RefSeq" id="WP_307407368.1">
    <property type="nucleotide sequence ID" value="NZ_JAUSTW010000003.1"/>
</dbReference>
<dbReference type="InterPro" id="IPR036251">
    <property type="entry name" value="Arg_repress_C_sf"/>
</dbReference>